<dbReference type="EMBL" id="GL883124">
    <property type="protein sequence ID" value="EGG03507.1"/>
    <property type="molecule type" value="Genomic_DNA"/>
</dbReference>
<gene>
    <name evidence="2" type="ORF">MELLADRAFT_109270</name>
</gene>
<keyword evidence="1" id="KW-1133">Transmembrane helix</keyword>
<keyword evidence="1" id="KW-0472">Membrane</keyword>
<feature type="transmembrane region" description="Helical" evidence="1">
    <location>
        <begin position="24"/>
        <end position="43"/>
    </location>
</feature>
<keyword evidence="3" id="KW-1185">Reference proteome</keyword>
<evidence type="ECO:0000256" key="1">
    <source>
        <dbReference type="SAM" id="Phobius"/>
    </source>
</evidence>
<dbReference type="VEuPathDB" id="FungiDB:MELLADRAFT_109270"/>
<sequence>MFLQPAFLTIPPVRTRTRRMTRNYYLSFCLILMLLPLLESLPYNEPLLNLSYKKLAELDNDNPEALLLGTSFTDFQEGKQRANQGRLWSILDTTKSALKEFFNPQSKTPGNKALTSWEVCYGISAKAIGSSDSPTVKDMANAVLELGPRFHLHQYNPQVDLEHVKSTLKLHYNSLESDALSTAERIWSVGVLSYLRSRIPKDRHSAIPLVWTANDLIRPRGDFLLFFLQDEDLGKIAEEMWAESPFKSEPFEHIIQEVIQRESIVHHIKDQIGTAPDPPSKDFQTLYLAFINLETPIDSEKASSLMILIKNHLEHLNRKKRNHFDEEANTIRILLHLEEHHYDSSVEFRRLTKSPTILAKVLQSDISFQIAGTLPPRLSSFLRELLNTNTVNIHHITQVLEILKHEQISTPQLGRLFRVLNLVFKRDRAMYRVFSIRLDEYTELIPKLSEMLLKYRHGRMKTQGFAWGTVEYFVLNKNTDQLAEKYRNLPRNALVSNSERETARDFKNSRGLSRERVVDSACPVGYVSGWSLRWLNYQRICQLE</sequence>
<organism evidence="3">
    <name type="scientific">Melampsora larici-populina (strain 98AG31 / pathotype 3-4-7)</name>
    <name type="common">Poplar leaf rust fungus</name>
    <dbReference type="NCBI Taxonomy" id="747676"/>
    <lineage>
        <taxon>Eukaryota</taxon>
        <taxon>Fungi</taxon>
        <taxon>Dikarya</taxon>
        <taxon>Basidiomycota</taxon>
        <taxon>Pucciniomycotina</taxon>
        <taxon>Pucciniomycetes</taxon>
        <taxon>Pucciniales</taxon>
        <taxon>Melampsoraceae</taxon>
        <taxon>Melampsora</taxon>
    </lineage>
</organism>
<dbReference type="InParanoid" id="F4RVX9"/>
<dbReference type="Proteomes" id="UP000001072">
    <property type="component" value="Unassembled WGS sequence"/>
</dbReference>
<protein>
    <submittedName>
        <fullName evidence="2">Uncharacterized protein</fullName>
    </submittedName>
</protein>
<name>F4RVX9_MELLP</name>
<dbReference type="KEGG" id="mlr:MELLADRAFT_109270"/>
<proteinExistence type="predicted"/>
<accession>F4RVX9</accession>
<evidence type="ECO:0000313" key="3">
    <source>
        <dbReference type="Proteomes" id="UP000001072"/>
    </source>
</evidence>
<dbReference type="GeneID" id="18923709"/>
<keyword evidence="1" id="KW-0812">Transmembrane</keyword>
<dbReference type="AlphaFoldDB" id="F4RVX9"/>
<reference evidence="3" key="1">
    <citation type="journal article" date="2011" name="Proc. Natl. Acad. Sci. U.S.A.">
        <title>Obligate biotrophy features unraveled by the genomic analysis of rust fungi.</title>
        <authorList>
            <person name="Duplessis S."/>
            <person name="Cuomo C.A."/>
            <person name="Lin Y.-C."/>
            <person name="Aerts A."/>
            <person name="Tisserant E."/>
            <person name="Veneault-Fourrey C."/>
            <person name="Joly D.L."/>
            <person name="Hacquard S."/>
            <person name="Amselem J."/>
            <person name="Cantarel B.L."/>
            <person name="Chiu R."/>
            <person name="Coutinho P.M."/>
            <person name="Feau N."/>
            <person name="Field M."/>
            <person name="Frey P."/>
            <person name="Gelhaye E."/>
            <person name="Goldberg J."/>
            <person name="Grabherr M.G."/>
            <person name="Kodira C.D."/>
            <person name="Kohler A."/>
            <person name="Kuees U."/>
            <person name="Lindquist E.A."/>
            <person name="Lucas S.M."/>
            <person name="Mago R."/>
            <person name="Mauceli E."/>
            <person name="Morin E."/>
            <person name="Murat C."/>
            <person name="Pangilinan J.L."/>
            <person name="Park R."/>
            <person name="Pearson M."/>
            <person name="Quesneville H."/>
            <person name="Rouhier N."/>
            <person name="Sakthikumar S."/>
            <person name="Salamov A.A."/>
            <person name="Schmutz J."/>
            <person name="Selles B."/>
            <person name="Shapiro H."/>
            <person name="Tanguay P."/>
            <person name="Tuskan G.A."/>
            <person name="Henrissat B."/>
            <person name="Van de Peer Y."/>
            <person name="Rouze P."/>
            <person name="Ellis J.G."/>
            <person name="Dodds P.N."/>
            <person name="Schein J.E."/>
            <person name="Zhong S."/>
            <person name="Hamelin R.C."/>
            <person name="Grigoriev I.V."/>
            <person name="Szabo L.J."/>
            <person name="Martin F."/>
        </authorList>
    </citation>
    <scope>NUCLEOTIDE SEQUENCE [LARGE SCALE GENOMIC DNA]</scope>
    <source>
        <strain evidence="3">98AG31 / pathotype 3-4-7</strain>
    </source>
</reference>
<dbReference type="HOGENOM" id="CLU_029551_0_0_1"/>
<evidence type="ECO:0000313" key="2">
    <source>
        <dbReference type="EMBL" id="EGG03507.1"/>
    </source>
</evidence>
<dbReference type="RefSeq" id="XP_007413301.1">
    <property type="nucleotide sequence ID" value="XM_007413239.1"/>
</dbReference>